<dbReference type="Proteomes" id="UP001215712">
    <property type="component" value="Unassembled WGS sequence"/>
</dbReference>
<dbReference type="EMBL" id="JAQJAN010000013">
    <property type="protein sequence ID" value="KAJ5712794.1"/>
    <property type="molecule type" value="Genomic_DNA"/>
</dbReference>
<feature type="compositionally biased region" description="Gly residues" evidence="1">
    <location>
        <begin position="164"/>
        <end position="174"/>
    </location>
</feature>
<feature type="compositionally biased region" description="Polar residues" evidence="1">
    <location>
        <begin position="81"/>
        <end position="101"/>
    </location>
</feature>
<evidence type="ECO:0008006" key="4">
    <source>
        <dbReference type="Google" id="ProtNLM"/>
    </source>
</evidence>
<evidence type="ECO:0000313" key="2">
    <source>
        <dbReference type="EMBL" id="KAJ5712794.1"/>
    </source>
</evidence>
<accession>A0AAD6HGN2</accession>
<feature type="compositionally biased region" description="Basic and acidic residues" evidence="1">
    <location>
        <begin position="103"/>
        <end position="115"/>
    </location>
</feature>
<protein>
    <recommendedName>
        <fullName evidence="4">Ca2+-modulated nonselective cation channel polycystin</fullName>
    </recommendedName>
</protein>
<evidence type="ECO:0000313" key="3">
    <source>
        <dbReference type="Proteomes" id="UP001215712"/>
    </source>
</evidence>
<feature type="region of interest" description="Disordered" evidence="1">
    <location>
        <begin position="52"/>
        <end position="143"/>
    </location>
</feature>
<feature type="compositionally biased region" description="Polar residues" evidence="1">
    <location>
        <begin position="385"/>
        <end position="401"/>
    </location>
</feature>
<gene>
    <name evidence="2" type="ORF">N7493_009262</name>
</gene>
<feature type="region of interest" description="Disordered" evidence="1">
    <location>
        <begin position="215"/>
        <end position="240"/>
    </location>
</feature>
<keyword evidence="3" id="KW-1185">Reference proteome</keyword>
<feature type="compositionally biased region" description="Low complexity" evidence="1">
    <location>
        <begin position="408"/>
        <end position="421"/>
    </location>
</feature>
<dbReference type="AlphaFoldDB" id="A0AAD6HGN2"/>
<feature type="compositionally biased region" description="Low complexity" evidence="1">
    <location>
        <begin position="52"/>
        <end position="61"/>
    </location>
</feature>
<feature type="region of interest" description="Disordered" evidence="1">
    <location>
        <begin position="164"/>
        <end position="183"/>
    </location>
</feature>
<feature type="compositionally biased region" description="Polar residues" evidence="1">
    <location>
        <begin position="215"/>
        <end position="232"/>
    </location>
</feature>
<reference evidence="2" key="1">
    <citation type="journal article" date="2023" name="IMA Fungus">
        <title>Comparative genomic study of the Penicillium genus elucidates a diverse pangenome and 15 lateral gene transfer events.</title>
        <authorList>
            <person name="Petersen C."/>
            <person name="Sorensen T."/>
            <person name="Nielsen M.R."/>
            <person name="Sondergaard T.E."/>
            <person name="Sorensen J.L."/>
            <person name="Fitzpatrick D.A."/>
            <person name="Frisvad J.C."/>
            <person name="Nielsen K.L."/>
        </authorList>
    </citation>
    <scope>NUCLEOTIDE SEQUENCE</scope>
    <source>
        <strain evidence="2">IBT 17514</strain>
    </source>
</reference>
<comment type="caution">
    <text evidence="2">The sequence shown here is derived from an EMBL/GenBank/DDBJ whole genome shotgun (WGS) entry which is preliminary data.</text>
</comment>
<proteinExistence type="predicted"/>
<feature type="compositionally biased region" description="Polar residues" evidence="1">
    <location>
        <begin position="132"/>
        <end position="143"/>
    </location>
</feature>
<feature type="compositionally biased region" description="Basic and acidic residues" evidence="1">
    <location>
        <begin position="429"/>
        <end position="441"/>
    </location>
</feature>
<sequence>MAATEGPARAHGKLSKGDLSSPLWNVALMGCFTKDRNGRRRPFSSWMKRLASLKSSSDSTSNRWTHRRHSATKTKKGGQGNNNPYPLSGTINRQPNPSGSYDDSVRNGRESRSRSDPSLVYSAYDNPGPETGTKSTAPTISTNGDTAISDAAYSKAGTMATAGGGISSHGGGEGSTFSSPAPSVRSLATTLTTVQSAAPSTQLYPVQNGHNSTGHGFSTHSPGQQVQFSHQFPTSSSPATAVPPHLIPHSQSMTYSTATANNVLTDNASILTLASSSKRRRRNSLDTNASVRALAPSSLFGGSRESLPLSVLSGNVVEPSNASAFNAQGVLSRPSIVGLASAERISVYSASGVTPIVNVAGERGSFHTKPTPTAGDGASIRSGAPSHSRNDSTAASINGVSSPLAMASGRISRRSSGWGEITGDEEEEGKTGDRPDEKPTTKPEYSFQEEPKDQS</sequence>
<evidence type="ECO:0000256" key="1">
    <source>
        <dbReference type="SAM" id="MobiDB-lite"/>
    </source>
</evidence>
<feature type="compositionally biased region" description="Basic residues" evidence="1">
    <location>
        <begin position="64"/>
        <end position="76"/>
    </location>
</feature>
<organism evidence="2 3">
    <name type="scientific">Penicillium malachiteum</name>
    <dbReference type="NCBI Taxonomy" id="1324776"/>
    <lineage>
        <taxon>Eukaryota</taxon>
        <taxon>Fungi</taxon>
        <taxon>Dikarya</taxon>
        <taxon>Ascomycota</taxon>
        <taxon>Pezizomycotina</taxon>
        <taxon>Eurotiomycetes</taxon>
        <taxon>Eurotiomycetidae</taxon>
        <taxon>Eurotiales</taxon>
        <taxon>Aspergillaceae</taxon>
        <taxon>Penicillium</taxon>
    </lineage>
</organism>
<name>A0AAD6HGN2_9EURO</name>
<feature type="region of interest" description="Disordered" evidence="1">
    <location>
        <begin position="363"/>
        <end position="455"/>
    </location>
</feature>
<reference evidence="2" key="2">
    <citation type="submission" date="2023-01" db="EMBL/GenBank/DDBJ databases">
        <authorList>
            <person name="Petersen C."/>
        </authorList>
    </citation>
    <scope>NUCLEOTIDE SEQUENCE</scope>
    <source>
        <strain evidence="2">IBT 17514</strain>
    </source>
</reference>